<dbReference type="Pfam" id="PF07045">
    <property type="entry name" value="DUF1330"/>
    <property type="match status" value="1"/>
</dbReference>
<evidence type="ECO:0000313" key="3">
    <source>
        <dbReference type="Proteomes" id="UP000186002"/>
    </source>
</evidence>
<evidence type="ECO:0000259" key="1">
    <source>
        <dbReference type="Pfam" id="PF07045"/>
    </source>
</evidence>
<proteinExistence type="predicted"/>
<dbReference type="OrthoDB" id="9806380at2"/>
<dbReference type="InterPro" id="IPR010753">
    <property type="entry name" value="DUF1330"/>
</dbReference>
<dbReference type="STRING" id="735517.SAMN05444272_3374"/>
<name>A0A1M7MED1_9HYPH</name>
<dbReference type="AlphaFoldDB" id="A0A1M7MED1"/>
<dbReference type="PANTHER" id="PTHR41521">
    <property type="match status" value="1"/>
</dbReference>
<dbReference type="InterPro" id="IPR011008">
    <property type="entry name" value="Dimeric_a/b-barrel"/>
</dbReference>
<organism evidence="2 3">
    <name type="scientific">Roseibium suaedae</name>
    <dbReference type="NCBI Taxonomy" id="735517"/>
    <lineage>
        <taxon>Bacteria</taxon>
        <taxon>Pseudomonadati</taxon>
        <taxon>Pseudomonadota</taxon>
        <taxon>Alphaproteobacteria</taxon>
        <taxon>Hyphomicrobiales</taxon>
        <taxon>Stappiaceae</taxon>
        <taxon>Roseibium</taxon>
    </lineage>
</organism>
<sequence>MAKGYWIANVAVKNPEIYPDYVAAAKVAFEKYDAHFLARGGEFEIAEGTGGNRHVVIEFASKQQALDCYHSPEYQVAAKIRQTCADGSIVIVEGI</sequence>
<dbReference type="PANTHER" id="PTHR41521:SF4">
    <property type="entry name" value="BLR0684 PROTEIN"/>
    <property type="match status" value="1"/>
</dbReference>
<dbReference type="Gene3D" id="3.30.70.100">
    <property type="match status" value="1"/>
</dbReference>
<reference evidence="2 3" key="1">
    <citation type="submission" date="2016-11" db="EMBL/GenBank/DDBJ databases">
        <authorList>
            <person name="Jaros S."/>
            <person name="Januszkiewicz K."/>
            <person name="Wedrychowicz H."/>
        </authorList>
    </citation>
    <scope>NUCLEOTIDE SEQUENCE [LARGE SCALE GENOMIC DNA]</scope>
    <source>
        <strain evidence="2 3">DSM 22153</strain>
    </source>
</reference>
<dbReference type="EMBL" id="FRBW01000004">
    <property type="protein sequence ID" value="SHM89205.1"/>
    <property type="molecule type" value="Genomic_DNA"/>
</dbReference>
<evidence type="ECO:0000313" key="2">
    <source>
        <dbReference type="EMBL" id="SHM89205.1"/>
    </source>
</evidence>
<feature type="domain" description="DUF1330" evidence="1">
    <location>
        <begin position="3"/>
        <end position="95"/>
    </location>
</feature>
<accession>A0A1M7MED1</accession>
<gene>
    <name evidence="2" type="ORF">SAMN05444272_3374</name>
</gene>
<keyword evidence="3" id="KW-1185">Reference proteome</keyword>
<protein>
    <submittedName>
        <fullName evidence="2">Uncharacterized conserved protein, DUF1330 family</fullName>
    </submittedName>
</protein>
<dbReference type="SUPFAM" id="SSF54909">
    <property type="entry name" value="Dimeric alpha+beta barrel"/>
    <property type="match status" value="1"/>
</dbReference>
<dbReference type="Proteomes" id="UP000186002">
    <property type="component" value="Unassembled WGS sequence"/>
</dbReference>
<dbReference type="RefSeq" id="WP_073014513.1">
    <property type="nucleotide sequence ID" value="NZ_FRBW01000004.1"/>
</dbReference>